<dbReference type="Pfam" id="PF10282">
    <property type="entry name" value="Lactonase"/>
    <property type="match status" value="1"/>
</dbReference>
<dbReference type="EMBL" id="AKKV01000042">
    <property type="protein sequence ID" value="EIT83939.1"/>
    <property type="molecule type" value="Genomic_DNA"/>
</dbReference>
<dbReference type="Gene3D" id="2.130.10.10">
    <property type="entry name" value="YVTN repeat-like/Quinoprotein amine dehydrogenase"/>
    <property type="match status" value="1"/>
</dbReference>
<dbReference type="InterPro" id="IPR011048">
    <property type="entry name" value="Haem_d1_sf"/>
</dbReference>
<reference evidence="2 3" key="1">
    <citation type="journal article" date="2012" name="J. Bacteriol.">
        <title>Genome of Bacillus macauensis ZFHKF-1, a Long-Chain-Forming Bacterium.</title>
        <authorList>
            <person name="Cai L."/>
            <person name="Zhang T."/>
        </authorList>
    </citation>
    <scope>NUCLEOTIDE SEQUENCE [LARGE SCALE GENOMIC DNA]</scope>
    <source>
        <strain evidence="2 3">ZFHKF-1</strain>
    </source>
</reference>
<dbReference type="Proteomes" id="UP000004080">
    <property type="component" value="Unassembled WGS sequence"/>
</dbReference>
<evidence type="ECO:0008006" key="4">
    <source>
        <dbReference type="Google" id="ProtNLM"/>
    </source>
</evidence>
<dbReference type="PATRIC" id="fig|1196324.3.peg.3660"/>
<dbReference type="InterPro" id="IPR050282">
    <property type="entry name" value="Cycloisomerase_2"/>
</dbReference>
<gene>
    <name evidence="2" type="ORF">A374_17929</name>
</gene>
<keyword evidence="3" id="KW-1185">Reference proteome</keyword>
<dbReference type="InterPro" id="IPR015943">
    <property type="entry name" value="WD40/YVTN_repeat-like_dom_sf"/>
</dbReference>
<comment type="caution">
    <text evidence="2">The sequence shown here is derived from an EMBL/GenBank/DDBJ whole genome shotgun (WGS) entry which is preliminary data.</text>
</comment>
<evidence type="ECO:0000313" key="3">
    <source>
        <dbReference type="Proteomes" id="UP000004080"/>
    </source>
</evidence>
<protein>
    <recommendedName>
        <fullName evidence="4">6-phosphogluconolactonase</fullName>
    </recommendedName>
</protein>
<sequence length="346" mass="37774">MTHYSGYIGTYTKGDSKGVYGFTLNTETGEITDIKAEAQLGNPTYVTVSADHQYLYAVKKDGDMGGVAGYSITGDTNGLSHLKSQVTEGASPCHVSVDSKNKHVVTANYHRGTVELFAVDNEEGGIQPVASVAQLEGNGPHERQEKPHTHYAGFTPDEKYIVAVDLGIDQIITYDYSNDTLKEVHTLHVKPGSGPRHITFHPNGKYAYVMTEISSEVIVLSYNEEDGSFQVLQTISTIPEDFTENNQGSAIHISADGCFVYAGNRGHNSIAVFSVSDQGQLTLVDITSTEGDWPRDFALDPSQKFILAANEQSSSLVLFSRDEHTGKLSLKYKDAYVPYPVCVKFL</sequence>
<accession>I8AF03</accession>
<dbReference type="STRING" id="1196324.A374_17929"/>
<dbReference type="PANTHER" id="PTHR30344">
    <property type="entry name" value="6-PHOSPHOGLUCONOLACTONASE-RELATED"/>
    <property type="match status" value="1"/>
</dbReference>
<evidence type="ECO:0000313" key="2">
    <source>
        <dbReference type="EMBL" id="EIT83939.1"/>
    </source>
</evidence>
<organism evidence="2 3">
    <name type="scientific">Fictibacillus macauensis ZFHKF-1</name>
    <dbReference type="NCBI Taxonomy" id="1196324"/>
    <lineage>
        <taxon>Bacteria</taxon>
        <taxon>Bacillati</taxon>
        <taxon>Bacillota</taxon>
        <taxon>Bacilli</taxon>
        <taxon>Bacillales</taxon>
        <taxon>Fictibacillaceae</taxon>
        <taxon>Fictibacillus</taxon>
    </lineage>
</organism>
<dbReference type="SUPFAM" id="SSF51004">
    <property type="entry name" value="C-terminal (heme d1) domain of cytochrome cd1-nitrite reductase"/>
    <property type="match status" value="1"/>
</dbReference>
<dbReference type="OrthoDB" id="9790815at2"/>
<comment type="similarity">
    <text evidence="1">Belongs to the cycloisomerase 2 family.</text>
</comment>
<dbReference type="AlphaFoldDB" id="I8AF03"/>
<dbReference type="GO" id="GO:0017057">
    <property type="term" value="F:6-phosphogluconolactonase activity"/>
    <property type="evidence" value="ECO:0007669"/>
    <property type="project" value="TreeGrafter"/>
</dbReference>
<dbReference type="FunFam" id="2.130.10.10:FF:000306">
    <property type="entry name" value="3-carboxymuconate cyclase"/>
    <property type="match status" value="1"/>
</dbReference>
<dbReference type="InterPro" id="IPR019405">
    <property type="entry name" value="Lactonase_7-beta_prop"/>
</dbReference>
<proteinExistence type="inferred from homology"/>
<dbReference type="GO" id="GO:0005829">
    <property type="term" value="C:cytosol"/>
    <property type="evidence" value="ECO:0007669"/>
    <property type="project" value="TreeGrafter"/>
</dbReference>
<dbReference type="PANTHER" id="PTHR30344:SF1">
    <property type="entry name" value="6-PHOSPHOGLUCONOLACTONASE"/>
    <property type="match status" value="1"/>
</dbReference>
<dbReference type="RefSeq" id="WP_007203655.1">
    <property type="nucleotide sequence ID" value="NZ_AKKV01000042.1"/>
</dbReference>
<name>I8AF03_9BACL</name>
<evidence type="ECO:0000256" key="1">
    <source>
        <dbReference type="ARBA" id="ARBA00005564"/>
    </source>
</evidence>
<dbReference type="eggNOG" id="COG2706">
    <property type="taxonomic scope" value="Bacteria"/>
</dbReference>